<dbReference type="SUPFAM" id="SSF55811">
    <property type="entry name" value="Nudix"/>
    <property type="match status" value="1"/>
</dbReference>
<name>A0A345VNA7_9STRE</name>
<dbReference type="CDD" id="cd04688">
    <property type="entry name" value="NUDIX_Hydrolase"/>
    <property type="match status" value="1"/>
</dbReference>
<dbReference type="Pfam" id="PF00293">
    <property type="entry name" value="NUDIX"/>
    <property type="match status" value="1"/>
</dbReference>
<dbReference type="PROSITE" id="PS51462">
    <property type="entry name" value="NUDIX"/>
    <property type="match status" value="1"/>
</dbReference>
<sequence length="151" mass="17183">MDFRTKVDQNSFGVRATALIIRDNHIFLGKHEDGFHTIGGAIEVGETSSQAALREMQEEIGITGEIVDLAFVVENQFTADSLKFHNIEFYYIIKPLEEPPTKMVEGKESYPCEWLPLDELDNFDIKPAFLKKALINWDGQLKHIVNKDGED</sequence>
<dbReference type="InterPro" id="IPR015797">
    <property type="entry name" value="NUDIX_hydrolase-like_dom_sf"/>
</dbReference>
<organism evidence="4 5">
    <name type="scientific">Streptococcus pluranimalium</name>
    <dbReference type="NCBI Taxonomy" id="82348"/>
    <lineage>
        <taxon>Bacteria</taxon>
        <taxon>Bacillati</taxon>
        <taxon>Bacillota</taxon>
        <taxon>Bacilli</taxon>
        <taxon>Lactobacillales</taxon>
        <taxon>Streptococcaceae</taxon>
        <taxon>Streptococcus</taxon>
    </lineage>
</organism>
<dbReference type="Proteomes" id="UP000255411">
    <property type="component" value="Chromosome"/>
</dbReference>
<proteinExistence type="predicted"/>
<dbReference type="Gene3D" id="3.90.79.10">
    <property type="entry name" value="Nucleoside Triphosphate Pyrophosphohydrolase"/>
    <property type="match status" value="1"/>
</dbReference>
<reference evidence="4 5" key="1">
    <citation type="submission" date="2017-07" db="EMBL/GenBank/DDBJ databases">
        <title>Streptococcus pluranimalium as cause of bovine abortion.</title>
        <authorList>
            <person name="Rodriguez Campos S."/>
            <person name="Gobeli Brawand S."/>
            <person name="Brodard I."/>
            <person name="Rychener L."/>
            <person name="Perreten V."/>
        </authorList>
    </citation>
    <scope>NUCLEOTIDE SEQUENCE [LARGE SCALE GENOMIC DNA]</scope>
    <source>
        <strain evidence="4 5">14A0014</strain>
    </source>
</reference>
<evidence type="ECO:0000259" key="3">
    <source>
        <dbReference type="PROSITE" id="PS51462"/>
    </source>
</evidence>
<dbReference type="PROSITE" id="PS00893">
    <property type="entry name" value="NUDIX_BOX"/>
    <property type="match status" value="1"/>
</dbReference>
<evidence type="ECO:0000313" key="5">
    <source>
        <dbReference type="Proteomes" id="UP000255411"/>
    </source>
</evidence>
<evidence type="ECO:0000256" key="1">
    <source>
        <dbReference type="ARBA" id="ARBA00001946"/>
    </source>
</evidence>
<dbReference type="PANTHER" id="PTHR43046:SF14">
    <property type="entry name" value="MUTT_NUDIX FAMILY PROTEIN"/>
    <property type="match status" value="1"/>
</dbReference>
<dbReference type="EMBL" id="CP022601">
    <property type="protein sequence ID" value="AXJ14209.1"/>
    <property type="molecule type" value="Genomic_DNA"/>
</dbReference>
<gene>
    <name evidence="4" type="primary">mutT</name>
    <name evidence="4" type="ORF">Sp14A_23270</name>
</gene>
<dbReference type="InterPro" id="IPR020084">
    <property type="entry name" value="NUDIX_hydrolase_CS"/>
</dbReference>
<evidence type="ECO:0000313" key="4">
    <source>
        <dbReference type="EMBL" id="AXJ14209.1"/>
    </source>
</evidence>
<evidence type="ECO:0000256" key="2">
    <source>
        <dbReference type="ARBA" id="ARBA00022801"/>
    </source>
</evidence>
<dbReference type="InterPro" id="IPR000086">
    <property type="entry name" value="NUDIX_hydrolase_dom"/>
</dbReference>
<feature type="domain" description="Nudix hydrolase" evidence="3">
    <location>
        <begin position="11"/>
        <end position="138"/>
    </location>
</feature>
<accession>A0A345VNA7</accession>
<dbReference type="EC" id="3.6.1.55" evidence="4"/>
<keyword evidence="2 4" id="KW-0378">Hydrolase</keyword>
<dbReference type="GO" id="GO:0035539">
    <property type="term" value="F:8-oxo-7,8-dihydrodeoxyguanosine triphosphate pyrophosphatase activity"/>
    <property type="evidence" value="ECO:0007669"/>
    <property type="project" value="UniProtKB-EC"/>
</dbReference>
<dbReference type="PANTHER" id="PTHR43046">
    <property type="entry name" value="GDP-MANNOSE MANNOSYL HYDROLASE"/>
    <property type="match status" value="1"/>
</dbReference>
<comment type="cofactor">
    <cofactor evidence="1">
        <name>Mg(2+)</name>
        <dbReference type="ChEBI" id="CHEBI:18420"/>
    </cofactor>
</comment>
<dbReference type="RefSeq" id="WP_115131099.1">
    <property type="nucleotide sequence ID" value="NZ_CP022601.1"/>
</dbReference>
<protein>
    <submittedName>
        <fullName evidence="4">8-oxo-dGTP diphosphatase</fullName>
        <ecNumber evidence="4">3.6.1.55</ecNumber>
    </submittedName>
</protein>
<dbReference type="AlphaFoldDB" id="A0A345VNA7"/>